<evidence type="ECO:0000313" key="3">
    <source>
        <dbReference type="Proteomes" id="UP000326396"/>
    </source>
</evidence>
<dbReference type="AlphaFoldDB" id="A0A5N6N9L3"/>
<proteinExistence type="inferred from homology"/>
<evidence type="ECO:0000256" key="1">
    <source>
        <dbReference type="ARBA" id="ARBA00008821"/>
    </source>
</evidence>
<dbReference type="EMBL" id="SZYD01000012">
    <property type="protein sequence ID" value="KAD4584219.1"/>
    <property type="molecule type" value="Genomic_DNA"/>
</dbReference>
<accession>A0A5N6N9L3</accession>
<comment type="caution">
    <text evidence="2">The sequence shown here is derived from an EMBL/GenBank/DDBJ whole genome shotgun (WGS) entry which is preliminary data.</text>
</comment>
<dbReference type="Proteomes" id="UP000326396">
    <property type="component" value="Linkage Group LG2"/>
</dbReference>
<dbReference type="SUPFAM" id="SSF53756">
    <property type="entry name" value="UDP-Glycosyltransferase/glycogen phosphorylase"/>
    <property type="match status" value="1"/>
</dbReference>
<comment type="similarity">
    <text evidence="1">Belongs to the nucleobase:cation symporter-2 (NCS2) (TC 2.A.40) family.</text>
</comment>
<keyword evidence="3" id="KW-1185">Reference proteome</keyword>
<sequence>MGVIETIHEGGHDGLELSGLPFFWALRKPAGLDSVELPYGFLERTHNRGVVWTRWASQKFKMTMRAIQGAMIVASTLQIVLGFNGFWRNVSRFLSPLSATPVVAFAGFGIYEFGSPGCKISQTSLPRRLFPSCTMQHKLLISEWQHCSQQHLEHQLKCLNLVG</sequence>
<protein>
    <submittedName>
        <fullName evidence="2">Uncharacterized protein</fullName>
    </submittedName>
</protein>
<reference evidence="2 3" key="1">
    <citation type="submission" date="2019-05" db="EMBL/GenBank/DDBJ databases">
        <title>Mikania micrantha, genome provides insights into the molecular mechanism of rapid growth.</title>
        <authorList>
            <person name="Liu B."/>
        </authorList>
    </citation>
    <scope>NUCLEOTIDE SEQUENCE [LARGE SCALE GENOMIC DNA]</scope>
    <source>
        <strain evidence="2">NLD-2019</strain>
        <tissue evidence="2">Leaf</tissue>
    </source>
</reference>
<evidence type="ECO:0000313" key="2">
    <source>
        <dbReference type="EMBL" id="KAD4584219.1"/>
    </source>
</evidence>
<organism evidence="2 3">
    <name type="scientific">Mikania micrantha</name>
    <name type="common">bitter vine</name>
    <dbReference type="NCBI Taxonomy" id="192012"/>
    <lineage>
        <taxon>Eukaryota</taxon>
        <taxon>Viridiplantae</taxon>
        <taxon>Streptophyta</taxon>
        <taxon>Embryophyta</taxon>
        <taxon>Tracheophyta</taxon>
        <taxon>Spermatophyta</taxon>
        <taxon>Magnoliopsida</taxon>
        <taxon>eudicotyledons</taxon>
        <taxon>Gunneridae</taxon>
        <taxon>Pentapetalae</taxon>
        <taxon>asterids</taxon>
        <taxon>campanulids</taxon>
        <taxon>Asterales</taxon>
        <taxon>Asteraceae</taxon>
        <taxon>Asteroideae</taxon>
        <taxon>Heliantheae alliance</taxon>
        <taxon>Eupatorieae</taxon>
        <taxon>Mikania</taxon>
    </lineage>
</organism>
<name>A0A5N6N9L3_9ASTR</name>
<dbReference type="Gene3D" id="3.40.50.2000">
    <property type="entry name" value="Glycogen Phosphorylase B"/>
    <property type="match status" value="1"/>
</dbReference>
<gene>
    <name evidence="2" type="ORF">E3N88_21820</name>
</gene>
<dbReference type="PANTHER" id="PTHR11119">
    <property type="entry name" value="XANTHINE-URACIL / VITAMIN C PERMEASE FAMILY MEMBER"/>
    <property type="match status" value="1"/>
</dbReference>
<dbReference type="OrthoDB" id="1724456at2759"/>